<dbReference type="InterPro" id="IPR011009">
    <property type="entry name" value="Kinase-like_dom_sf"/>
</dbReference>
<evidence type="ECO:0000256" key="3">
    <source>
        <dbReference type="ARBA" id="ARBA00022679"/>
    </source>
</evidence>
<feature type="domain" description="Protein kinase" evidence="10">
    <location>
        <begin position="36"/>
        <end position="291"/>
    </location>
</feature>
<evidence type="ECO:0000256" key="7">
    <source>
        <dbReference type="PROSITE-ProRule" id="PRU10141"/>
    </source>
</evidence>
<dbReference type="Proteomes" id="UP001499843">
    <property type="component" value="Unassembled WGS sequence"/>
</dbReference>
<keyword evidence="9" id="KW-0812">Transmembrane</keyword>
<dbReference type="PANTHER" id="PTHR43289">
    <property type="entry name" value="MITOGEN-ACTIVATED PROTEIN KINASE KINASE KINASE 20-RELATED"/>
    <property type="match status" value="1"/>
</dbReference>
<dbReference type="InterPro" id="IPR008271">
    <property type="entry name" value="Ser/Thr_kinase_AS"/>
</dbReference>
<evidence type="ECO:0000313" key="11">
    <source>
        <dbReference type="EMBL" id="GAA2208643.1"/>
    </source>
</evidence>
<feature type="region of interest" description="Disordered" evidence="8">
    <location>
        <begin position="297"/>
        <end position="405"/>
    </location>
</feature>
<dbReference type="PROSITE" id="PS00108">
    <property type="entry name" value="PROTEIN_KINASE_ST"/>
    <property type="match status" value="1"/>
</dbReference>
<keyword evidence="5" id="KW-0418">Kinase</keyword>
<proteinExistence type="predicted"/>
<feature type="compositionally biased region" description="Gly residues" evidence="8">
    <location>
        <begin position="341"/>
        <end position="355"/>
    </location>
</feature>
<keyword evidence="9" id="KW-1133">Transmembrane helix</keyword>
<feature type="region of interest" description="Disordered" evidence="8">
    <location>
        <begin position="1"/>
        <end position="26"/>
    </location>
</feature>
<organism evidence="11 12">
    <name type="scientific">Nonomuraea monospora</name>
    <dbReference type="NCBI Taxonomy" id="568818"/>
    <lineage>
        <taxon>Bacteria</taxon>
        <taxon>Bacillati</taxon>
        <taxon>Actinomycetota</taxon>
        <taxon>Actinomycetes</taxon>
        <taxon>Streptosporangiales</taxon>
        <taxon>Streptosporangiaceae</taxon>
        <taxon>Nonomuraea</taxon>
    </lineage>
</organism>
<reference evidence="12" key="1">
    <citation type="journal article" date="2019" name="Int. J. Syst. Evol. Microbiol.">
        <title>The Global Catalogue of Microorganisms (GCM) 10K type strain sequencing project: providing services to taxonomists for standard genome sequencing and annotation.</title>
        <authorList>
            <consortium name="The Broad Institute Genomics Platform"/>
            <consortium name="The Broad Institute Genome Sequencing Center for Infectious Disease"/>
            <person name="Wu L."/>
            <person name="Ma J."/>
        </authorList>
    </citation>
    <scope>NUCLEOTIDE SEQUENCE [LARGE SCALE GENOMIC DNA]</scope>
    <source>
        <strain evidence="12">JCM 16114</strain>
    </source>
</reference>
<dbReference type="InterPro" id="IPR000719">
    <property type="entry name" value="Prot_kinase_dom"/>
</dbReference>
<comment type="caution">
    <text evidence="11">The sequence shown here is derived from an EMBL/GenBank/DDBJ whole genome shotgun (WGS) entry which is preliminary data.</text>
</comment>
<dbReference type="SMART" id="SM00220">
    <property type="entry name" value="S_TKc"/>
    <property type="match status" value="1"/>
</dbReference>
<evidence type="ECO:0000256" key="1">
    <source>
        <dbReference type="ARBA" id="ARBA00012513"/>
    </source>
</evidence>
<gene>
    <name evidence="11" type="ORF">GCM10009850_041010</name>
</gene>
<evidence type="ECO:0000256" key="4">
    <source>
        <dbReference type="ARBA" id="ARBA00022741"/>
    </source>
</evidence>
<dbReference type="Gene3D" id="3.30.200.20">
    <property type="entry name" value="Phosphorylase Kinase, domain 1"/>
    <property type="match status" value="1"/>
</dbReference>
<evidence type="ECO:0000313" key="12">
    <source>
        <dbReference type="Proteomes" id="UP001499843"/>
    </source>
</evidence>
<evidence type="ECO:0000256" key="8">
    <source>
        <dbReference type="SAM" id="MobiDB-lite"/>
    </source>
</evidence>
<dbReference type="Pfam" id="PF00069">
    <property type="entry name" value="Pkinase"/>
    <property type="match status" value="1"/>
</dbReference>
<feature type="compositionally biased region" description="Polar residues" evidence="8">
    <location>
        <begin position="320"/>
        <end position="336"/>
    </location>
</feature>
<feature type="compositionally biased region" description="Low complexity" evidence="8">
    <location>
        <begin position="375"/>
        <end position="387"/>
    </location>
</feature>
<sequence>MSLVRSRIGTARSPGDKETTVDRDGGGAVTSLAGRYRLLTELGQGGMGTVWRAMDELLRQEVAIKEVKLPPNLGEAERTELVDRTLREARAAAALRDHPSIVTVHDVVLDGGRPWIVMELVRGRSLDRVVRDEGPLPPGRVAAIGLRMIEALSAAHASGILHRDVKPANVMITDDGRVLLTDFGIATIAGDVALTQTGLLSGSPGYIAPERLRGEPDGPPADLWSLGATLFTAVEGAQPFSRHNEAAVLAAVLMQEPAPFRLAGPLGPVLAAILEKDPGRRCSPEQASAWLTTIAQNTTPQGAGPHGTGPQRIGPHGTVPQGTAPQGTAPQGTGPQDTGPHGAGQRGAGPHGTGAQGAVAPPGQAPPLAQPPTGAPGTHTPHTRGSGHPPGGPTSGPAPTIPSHLRRRRSKVILATTLALTLTAAALVIVLPQIYPNAIRLIGYALTPRNTSTPTPHQPTPTPSKPPPALIGEFEACDLLTNAQVRSLFAHAAKRQWLVAASCTWRGGNYQTLSVTAYRAPNASTAAMIHKQTLKYMRDEPKRTPGTKVRQGPAVGDDAFSHTGPMWQGSPVTTTKIAFMVANVSVTVTMQSPQRGHAAADKAAKLVAAALGKRRQAAGTG</sequence>
<evidence type="ECO:0000256" key="2">
    <source>
        <dbReference type="ARBA" id="ARBA00022527"/>
    </source>
</evidence>
<dbReference type="InterPro" id="IPR017441">
    <property type="entry name" value="Protein_kinase_ATP_BS"/>
</dbReference>
<keyword evidence="2" id="KW-0723">Serine/threonine-protein kinase</keyword>
<feature type="compositionally biased region" description="Basic and acidic residues" evidence="8">
    <location>
        <begin position="14"/>
        <end position="25"/>
    </location>
</feature>
<dbReference type="PROSITE" id="PS50011">
    <property type="entry name" value="PROTEIN_KINASE_DOM"/>
    <property type="match status" value="1"/>
</dbReference>
<feature type="binding site" evidence="7">
    <location>
        <position position="65"/>
    </location>
    <ligand>
        <name>ATP</name>
        <dbReference type="ChEBI" id="CHEBI:30616"/>
    </ligand>
</feature>
<feature type="transmembrane region" description="Helical" evidence="9">
    <location>
        <begin position="412"/>
        <end position="435"/>
    </location>
</feature>
<feature type="region of interest" description="Disordered" evidence="8">
    <location>
        <begin position="541"/>
        <end position="567"/>
    </location>
</feature>
<dbReference type="EMBL" id="BAAAQX010000009">
    <property type="protein sequence ID" value="GAA2208643.1"/>
    <property type="molecule type" value="Genomic_DNA"/>
</dbReference>
<accession>A0ABP5PDN7</accession>
<evidence type="ECO:0000256" key="9">
    <source>
        <dbReference type="SAM" id="Phobius"/>
    </source>
</evidence>
<dbReference type="Gene3D" id="1.10.510.10">
    <property type="entry name" value="Transferase(Phosphotransferase) domain 1"/>
    <property type="match status" value="1"/>
</dbReference>
<keyword evidence="3" id="KW-0808">Transferase</keyword>
<dbReference type="EC" id="2.7.11.1" evidence="1"/>
<name>A0ABP5PDN7_9ACTN</name>
<protein>
    <recommendedName>
        <fullName evidence="1">non-specific serine/threonine protein kinase</fullName>
        <ecNumber evidence="1">2.7.11.1</ecNumber>
    </recommendedName>
</protein>
<keyword evidence="4 7" id="KW-0547">Nucleotide-binding</keyword>
<dbReference type="SUPFAM" id="SSF56112">
    <property type="entry name" value="Protein kinase-like (PK-like)"/>
    <property type="match status" value="1"/>
</dbReference>
<dbReference type="PANTHER" id="PTHR43289:SF6">
    <property type="entry name" value="SERINE_THREONINE-PROTEIN KINASE NEKL-3"/>
    <property type="match status" value="1"/>
</dbReference>
<evidence type="ECO:0000256" key="6">
    <source>
        <dbReference type="ARBA" id="ARBA00022840"/>
    </source>
</evidence>
<feature type="compositionally biased region" description="Pro residues" evidence="8">
    <location>
        <begin position="363"/>
        <end position="374"/>
    </location>
</feature>
<keyword evidence="6 7" id="KW-0067">ATP-binding</keyword>
<dbReference type="PROSITE" id="PS00107">
    <property type="entry name" value="PROTEIN_KINASE_ATP"/>
    <property type="match status" value="1"/>
</dbReference>
<keyword evidence="9" id="KW-0472">Membrane</keyword>
<keyword evidence="12" id="KW-1185">Reference proteome</keyword>
<evidence type="ECO:0000256" key="5">
    <source>
        <dbReference type="ARBA" id="ARBA00022777"/>
    </source>
</evidence>
<dbReference type="CDD" id="cd14014">
    <property type="entry name" value="STKc_PknB_like"/>
    <property type="match status" value="1"/>
</dbReference>
<evidence type="ECO:0000259" key="10">
    <source>
        <dbReference type="PROSITE" id="PS50011"/>
    </source>
</evidence>